<keyword evidence="1" id="KW-0175">Coiled coil</keyword>
<dbReference type="InterPro" id="IPR042222">
    <property type="entry name" value="Dynein_2_N"/>
</dbReference>
<dbReference type="Gene3D" id="3.20.180.20">
    <property type="entry name" value="Dynein heavy chain, N-terminal domain 2"/>
    <property type="match status" value="1"/>
</dbReference>
<dbReference type="InterPro" id="IPR042228">
    <property type="entry name" value="Dynein_linker_3"/>
</dbReference>
<reference evidence="3" key="2">
    <citation type="submission" date="2022-06" db="UniProtKB">
        <authorList>
            <consortium name="EnsemblMetazoa"/>
        </authorList>
    </citation>
    <scope>IDENTIFICATION</scope>
    <source>
        <strain evidence="3">PS312</strain>
    </source>
</reference>
<dbReference type="InterPro" id="IPR013602">
    <property type="entry name" value="Dynein_heavy_linker"/>
</dbReference>
<dbReference type="Proteomes" id="UP000005239">
    <property type="component" value="Unassembled WGS sequence"/>
</dbReference>
<evidence type="ECO:0000256" key="1">
    <source>
        <dbReference type="SAM" id="Coils"/>
    </source>
</evidence>
<feature type="coiled-coil region" evidence="1">
    <location>
        <begin position="2489"/>
        <end position="2523"/>
    </location>
</feature>
<name>A0A2A6CF14_PRIPA</name>
<organism evidence="3 4">
    <name type="scientific">Pristionchus pacificus</name>
    <name type="common">Parasitic nematode worm</name>
    <dbReference type="NCBI Taxonomy" id="54126"/>
    <lineage>
        <taxon>Eukaryota</taxon>
        <taxon>Metazoa</taxon>
        <taxon>Ecdysozoa</taxon>
        <taxon>Nematoda</taxon>
        <taxon>Chromadorea</taxon>
        <taxon>Rhabditida</taxon>
        <taxon>Rhabditina</taxon>
        <taxon>Diplogasteromorpha</taxon>
        <taxon>Diplogasteroidea</taxon>
        <taxon>Neodiplogasteridae</taxon>
        <taxon>Pristionchus</taxon>
    </lineage>
</organism>
<dbReference type="Pfam" id="PF12777">
    <property type="entry name" value="MT"/>
    <property type="match status" value="1"/>
</dbReference>
<dbReference type="Gene3D" id="3.40.50.300">
    <property type="entry name" value="P-loop containing nucleotide triphosphate hydrolases"/>
    <property type="match status" value="1"/>
</dbReference>
<dbReference type="InterPro" id="IPR024743">
    <property type="entry name" value="Dynein_HC_stalk"/>
</dbReference>
<sequence>MYSSSTASVPPSFKHSRCGRVFSPATATISARVISKYLPYQTVHCGLHSHETVGKICRKRDGKYRIDAALRVRGHPIKRPATTLTPSAAKKASLAQQSQTLEQPLVGQVAATHDAPYPAWTGQSEGIAAHAFNDIDRVEREVPPVWKEWSKEAVQAYLSFTPSSSHHIFASAASTRPPWRGALPRMSDELSQHLRVLAIIRHDFFIKWRPQLLFDAEEFFHTEKARPADDFHSLLRQFVDKAKTTLQSKWPLRVGRILLKEAACWVHLLTKGDEARRFLDSVASTQAKLLVDLIRENYETIYRFMYEEASNAKLSVIVNETGDTVFGKEDILLELTRLPRVDGKIYPKLFGEEWIDVGDWLRIDRPRPPEMPRPFEDSSIQIEPVEQRLREWSHREEEGREEEELREWIEIVNSIFDVESRIKKCVNRRREGSILFDFSLVKQRALVQLRQLREKAREAYLERQSTRNERMRIVFSTASTKLFGKGVIEQLSQVSEVQAILDPLDRTVNCAVTVYLSMIDYYDLPDSTLRHCYEISRLGSKLRQLTEFVWRRIDLERDWVSKSVQDESHALFFEAELLEKELESCLHKYRNCHSLSQLQRVASRIEEIAEKTKRLHGKCEVMWIQRRLLNLDEMCMEVPTQAKQASLIATLARLHYDTLSTEEDCLNSRVFDLDREMVAAAHRRLEEAFEEFEPQIGLIERESALSITRVAVDSIKTSLAKLAHLLPILNAIANRNMRSHHWQMVMQADGAALSENPPVSSLLEFNILEKAEVFEEVGVIADKELIVEKSMQGMKNELAATRLQPKAPVDDWLDLRSMLGTQAARCRTLLASLPTADLATQLRDWMETVESLAEFVDCYVKCSRSWKHVEGVFATEDIAYQMPTEFWTFTRIRQLWQQLNQVIADQPILSHLSSVQEMSTQLQQLLGLFDNVETGFNSYLQKKRTAFPRLHLLSHSELLDLLSQSRDPVSVSVFIHLLFTKMRAFVMNGRGELTHLRSVHDELYSLTTIVNASIYKHHVEKWLVELERESAKSLRDQVKKAIDTCGLSYPAAAKMVDEPEQVVELYVHIVTTHVVEKAIKMNALKKLLEYLDAAVKEVSTNLREKRPRLAERLCSIIASKQQVSKVLLTRQAKLTDDESWTREMRVYWNNEQIFVRLYRSVVRFDYELLGTCQRALPSGTTDFIRAAIRAGIDHVPLAVVDDMGAIEEAVTELARTLGRPLVLPRREDILRHDQQWMAADETPEQRKKALAKAALLIGGVVLLDVSSLHHEDIGQINAVLYEMRREVAPNEQLRCRVDDTDLVVSRSALFIFSVTKPSASTSLALLDSSARRFFLNDASMSQSTAGLLRAHAVQDYEKIASDACSDVEVIREILAWRPHYACPLDWQRALGPAIVKLAGNFENMKERQSLIGKALSCAVLPSLALEDRVLLSRIFSFTTNTAHPDRILLTSLSAHGTHAPFVAKSLELSTMLSDARVLVLLGPPMAGKTTLIDAARALVESKDITVDLFVFHSDVTSFETFLRGKIKHPPAADGHSETWVVLDAPPPERIMDWMEEMASTETAIPVPSHMRIILETDVLVRSSPLPLIYVDPDTVPHTTLTPFITSLLKTFGILDQRALFSMRKILIEKAIKQADSPLKEAFIHFVVLQSLLPVYVVRDRFPALQSPLPLPVLLTRFPVPKEDFIVLTQDIYGPPPALFFARLLCVLLESAIIPVITASPRHAVTLASASAVLGKNFAVFEVAIDCEVTTVDNVRVALHACQLLSGENDLLTLDPLLIIHSSSPVLAIELQECLRCFAYTQKNTKLALLYTSSPALPVSSIVPPRMEALAMPVSAELAQIDEEESSAPPMLDHLLHGLKTEAKRVAAAEWRRALGPAALTSHATCASFLETIIGSAEVDEHMAVRDGYARELSALAEEYNKMAADLPDPLMLTDASTPSVALLEKALEKRASALFIGCRGSGRRQTVAFAAHLVGFSVESVHPKITTKEWDELLDKTLRACILDGARIVIFMPEQIHDWGMRRRIMSDALPLVKGCALPARLLSHQLLCQVSDKYAIGGGALWPEMRKRLGDSLAFVVDNCALIWTSEVDSTSLRQSAQTLLEASKMFPPTKIEPMLDALCRTHTVLIEEKLTGLGAKFIEFVRTFLVLVKEKKQKVDIVIKRYEKGMDKLRKAEEQIGFLQGELLRLQPELVRTSIETSMLMSSIERESIEVENAREVVAANEHKANEAATKAQALKVESEEDLANALPSLEAAVDALETMKQSDISSLKTMRYPPYGVRICMEAVCILLGEAPTRIPNPMGEAGIDYWPTGQRLLSDIHFLSRIKAFPRDSVPKKTMAIIREKYLSKDDFDPEKVKQFVLLLDGVAVGGFLGGVDQLVGQALLMLRKATSRAPNDNGVNSVDVLTISLGKNRLEDIEGSFPEKWSRRRHYSHHKTKTKIYNTSWWFHFPKSLTSGRSLLSSKAGATSTASLTSSTAHSSAMRAELLVKQHMKQLEVKRKALQKVTEKLQSLSDHKNNISCEIRMERAERLVTALGGEKMKWSTKMDTIRREAEEVPWLALAHSAAMEFLTLQPQPVREKVMSHIALDLLPSARSFLFLDGIDDVSVLRNATKTAFLIDFQGETEALCLESLGKGTYDAVDVDVGSESIWEAIRCSAAAGRILLIKNADYADTAMHEFFHLKPKQAEAGNVFLINDVECPVKAGFRLVISGEGPVEPATIAGLAEIGIVFYLAMSAELLEERTKAVILSRNCADLVERSNELELRITDCTRQLAGLEEAMLDLLARSQVAAQLGKIETDLAPVFSWATQAVRITRALSHLSSWYNFSPSYVISILDVELAETVEGREHFPIDEMRRKISHLLWSEISPSLRHDHRTIYFKALEESLSPRHPLFLLLPAESAGFPDWIPECNPKGRVVHTVLDRNLMGIVTTNLPEPVWILATDSALNEHLHVLMKIVDEIRAAESINPAFRLIIAVAFGQPLRRWVDHSLTLYVERPSAFSHFVKSVIATPAFAYFINTITIQQEAQLALLIALHFCVSERAKLGIAGFTGSYRFTEYHVAAVLKMYKESIMGSKEAASISRLRLSVVHPVYGQEMEYESDRVIMDTLFDWIFIGLNKQDDVVMANYVMREAVNKHDIYKPSFGDGLELTGLSPLLLRQIGEAKQREMVSSLHLISEGSDPLSVPPSARCTPKPPVEIELPLSGRSSRSAIAAPPTFRSGVSSTGRRLHLQQQRGPQGRGVVDCRAIRSTKPCLLNYLLNELECCREGEEERARYISSLIAQLDAAPSPGDDKTRGPRLDSTRLCHPAAILATLRAMVADQTKCALADRIEISVAILATLRAMVADQTKCALADTEVDAELFATAKEVTQAQNPGPNVLVYVYLLNASFDTIGLRDSDLTPQRVLLRLLAHPRRPPAKGRAAAAAAAAAKSAAESQQQQQMHGIPLLQPGVARPLLWVAAKTALPMSHWTLRGVRLITVHPDELAEENF</sequence>
<evidence type="ECO:0000313" key="3">
    <source>
        <dbReference type="EnsemblMetazoa" id="PPA29201.1"/>
    </source>
</evidence>
<dbReference type="Gene3D" id="1.20.920.20">
    <property type="match status" value="2"/>
</dbReference>
<dbReference type="Gene3D" id="1.20.58.1120">
    <property type="match status" value="1"/>
</dbReference>
<reference evidence="4" key="1">
    <citation type="journal article" date="2008" name="Nat. Genet.">
        <title>The Pristionchus pacificus genome provides a unique perspective on nematode lifestyle and parasitism.</title>
        <authorList>
            <person name="Dieterich C."/>
            <person name="Clifton S.W."/>
            <person name="Schuster L.N."/>
            <person name="Chinwalla A."/>
            <person name="Delehaunty K."/>
            <person name="Dinkelacker I."/>
            <person name="Fulton L."/>
            <person name="Fulton R."/>
            <person name="Godfrey J."/>
            <person name="Minx P."/>
            <person name="Mitreva M."/>
            <person name="Roeseler W."/>
            <person name="Tian H."/>
            <person name="Witte H."/>
            <person name="Yang S.P."/>
            <person name="Wilson R.K."/>
            <person name="Sommer R.J."/>
        </authorList>
    </citation>
    <scope>NUCLEOTIDE SEQUENCE [LARGE SCALE GENOMIC DNA]</scope>
    <source>
        <strain evidence="4">PS312</strain>
    </source>
</reference>
<dbReference type="InterPro" id="IPR042219">
    <property type="entry name" value="AAA_lid_11_sf"/>
</dbReference>
<accession>A0A8R1UJN7</accession>
<evidence type="ECO:0000313" key="4">
    <source>
        <dbReference type="Proteomes" id="UP000005239"/>
    </source>
</evidence>
<dbReference type="OrthoDB" id="5826481at2759"/>
<gene>
    <name evidence="3" type="primary">WBGene00118755</name>
</gene>
<dbReference type="InterPro" id="IPR035706">
    <property type="entry name" value="AAA_9"/>
</dbReference>
<dbReference type="PANTHER" id="PTHR46454">
    <property type="entry name" value="DYNEIN AXONEMAL HEAVY CHAIN 7-RELATED"/>
    <property type="match status" value="1"/>
</dbReference>
<dbReference type="Gene3D" id="1.20.140.100">
    <property type="entry name" value="Dynein heavy chain, N-terminal domain 2"/>
    <property type="match status" value="1"/>
</dbReference>
<keyword evidence="4" id="KW-1185">Reference proteome</keyword>
<evidence type="ECO:0000256" key="2">
    <source>
        <dbReference type="SAM" id="MobiDB-lite"/>
    </source>
</evidence>
<dbReference type="EnsemblMetazoa" id="PPA29201.1">
    <property type="protein sequence ID" value="PPA29201.1"/>
    <property type="gene ID" value="WBGene00118755"/>
</dbReference>
<feature type="region of interest" description="Disordered" evidence="2">
    <location>
        <begin position="3214"/>
        <end position="3235"/>
    </location>
</feature>
<dbReference type="PANTHER" id="PTHR46454:SF17">
    <property type="entry name" value="DYNEIN HEAVY CHAIN LINKER DOMAIN-CONTAINING PROTEIN"/>
    <property type="match status" value="1"/>
</dbReference>
<dbReference type="InterPro" id="IPR027417">
    <property type="entry name" value="P-loop_NTPase"/>
</dbReference>
<proteinExistence type="predicted"/>
<dbReference type="Gene3D" id="1.10.8.720">
    <property type="entry name" value="Region D6 of dynein motor"/>
    <property type="match status" value="1"/>
</dbReference>
<feature type="coiled-coil region" evidence="1">
    <location>
        <begin position="442"/>
        <end position="469"/>
    </location>
</feature>
<protein>
    <submittedName>
        <fullName evidence="3">Dhc-3</fullName>
    </submittedName>
</protein>
<dbReference type="Pfam" id="PF12781">
    <property type="entry name" value="AAA_9"/>
    <property type="match status" value="1"/>
</dbReference>
<dbReference type="Pfam" id="PF08393">
    <property type="entry name" value="DHC_N2"/>
    <property type="match status" value="1"/>
</dbReference>
<accession>A0A2A6CF14</accession>